<organism evidence="1 2">
    <name type="scientific">Nepenthes gracilis</name>
    <name type="common">Slender pitcher plant</name>
    <dbReference type="NCBI Taxonomy" id="150966"/>
    <lineage>
        <taxon>Eukaryota</taxon>
        <taxon>Viridiplantae</taxon>
        <taxon>Streptophyta</taxon>
        <taxon>Embryophyta</taxon>
        <taxon>Tracheophyta</taxon>
        <taxon>Spermatophyta</taxon>
        <taxon>Magnoliopsida</taxon>
        <taxon>eudicotyledons</taxon>
        <taxon>Gunneridae</taxon>
        <taxon>Pentapetalae</taxon>
        <taxon>Caryophyllales</taxon>
        <taxon>Nepenthaceae</taxon>
        <taxon>Nepenthes</taxon>
    </lineage>
</organism>
<name>A0AAD3XQ44_NEPGR</name>
<proteinExistence type="predicted"/>
<dbReference type="Proteomes" id="UP001279734">
    <property type="component" value="Unassembled WGS sequence"/>
</dbReference>
<comment type="caution">
    <text evidence="1">The sequence shown here is derived from an EMBL/GenBank/DDBJ whole genome shotgun (WGS) entry which is preliminary data.</text>
</comment>
<evidence type="ECO:0000313" key="2">
    <source>
        <dbReference type="Proteomes" id="UP001279734"/>
    </source>
</evidence>
<dbReference type="AlphaFoldDB" id="A0AAD3XQ44"/>
<protein>
    <submittedName>
        <fullName evidence="1">Uncharacterized protein</fullName>
    </submittedName>
</protein>
<accession>A0AAD3XQ44</accession>
<gene>
    <name evidence="1" type="ORF">Nepgr_014425</name>
</gene>
<reference evidence="1" key="1">
    <citation type="submission" date="2023-05" db="EMBL/GenBank/DDBJ databases">
        <title>Nepenthes gracilis genome sequencing.</title>
        <authorList>
            <person name="Fukushima K."/>
        </authorList>
    </citation>
    <scope>NUCLEOTIDE SEQUENCE</scope>
    <source>
        <strain evidence="1">SING2019-196</strain>
    </source>
</reference>
<evidence type="ECO:0000313" key="1">
    <source>
        <dbReference type="EMBL" id="GMH12584.1"/>
    </source>
</evidence>
<keyword evidence="2" id="KW-1185">Reference proteome</keyword>
<sequence>MTRLSVTLNFNSGNLCRLRNLKLSVVHEDNGMVSKSENPSSISTDWFHENQWEISGSEVPDAEDSYDAFNDLRSSTGTEYYQWKSISAVVSDSKTKRENDSSADAWDDF</sequence>
<dbReference type="EMBL" id="BSYO01000012">
    <property type="protein sequence ID" value="GMH12584.1"/>
    <property type="molecule type" value="Genomic_DNA"/>
</dbReference>